<dbReference type="InterPro" id="IPR002347">
    <property type="entry name" value="SDR_fam"/>
</dbReference>
<dbReference type="Pfam" id="PF13561">
    <property type="entry name" value="adh_short_C2"/>
    <property type="match status" value="1"/>
</dbReference>
<protein>
    <submittedName>
        <fullName evidence="3">3-oxoacyl-ACP reductase FabG</fullName>
    </submittedName>
</protein>
<reference evidence="3 4" key="1">
    <citation type="submission" date="2019-06" db="EMBL/GenBank/DDBJ databases">
        <title>Enrichment of Autotrophic Halophilic Microorganisms from Red Sea Brine Pool Using Microbial Electrosynthesis System.</title>
        <authorList>
            <person name="Alqahtani M.F."/>
            <person name="Bajracharya S."/>
            <person name="Katuri K.P."/>
            <person name="Ali M."/>
            <person name="Saikaly P.E."/>
        </authorList>
    </citation>
    <scope>NUCLEOTIDE SEQUENCE [LARGE SCALE GENOMIC DNA]</scope>
    <source>
        <strain evidence="3">MES15</strain>
    </source>
</reference>
<dbReference type="CDD" id="cd05233">
    <property type="entry name" value="SDR_c"/>
    <property type="match status" value="1"/>
</dbReference>
<dbReference type="PANTHER" id="PTHR42879:SF2">
    <property type="entry name" value="3-OXOACYL-[ACYL-CARRIER-PROTEIN] REDUCTASE FABG"/>
    <property type="match status" value="1"/>
</dbReference>
<dbReference type="SMART" id="SM00822">
    <property type="entry name" value="PKS_KR"/>
    <property type="match status" value="1"/>
</dbReference>
<sequence>MTVLKGKTALVTGGSRGMGAAIAQRLAADGANVAFTYQSSAQRAQDVVASLRELGVEALAIQADAGETQDVLAAVEQVAEAFGDIDILVNNAGVFNVKPFQDFSLEEYEQTMSVNVRSVFVGTQAVLKHMPAGGRVITVGSNLAEHVPMPGSTLYSASKAALIGFTKALAREVGEREITVNIVHPGSTNTEMNPADGPFSDVQRSLMAIPRYAEPEDIANLVAWIASPVSRSVTGTGFTIDNGTNA</sequence>
<dbReference type="PROSITE" id="PS00061">
    <property type="entry name" value="ADH_SHORT"/>
    <property type="match status" value="1"/>
</dbReference>
<proteinExistence type="inferred from homology"/>
<dbReference type="InterPro" id="IPR036291">
    <property type="entry name" value="NAD(P)-bd_dom_sf"/>
</dbReference>
<feature type="domain" description="Ketoreductase" evidence="2">
    <location>
        <begin position="7"/>
        <end position="188"/>
    </location>
</feature>
<dbReference type="SUPFAM" id="SSF51735">
    <property type="entry name" value="NAD(P)-binding Rossmann-fold domains"/>
    <property type="match status" value="1"/>
</dbReference>
<dbReference type="InterPro" id="IPR020904">
    <property type="entry name" value="Sc_DH/Rdtase_CS"/>
</dbReference>
<dbReference type="FunFam" id="3.40.50.720:FF:000084">
    <property type="entry name" value="Short-chain dehydrogenase reductase"/>
    <property type="match status" value="1"/>
</dbReference>
<name>A0A844I804_9GAMM</name>
<dbReference type="EMBL" id="VENC01000016">
    <property type="protein sequence ID" value="MTJ00078.1"/>
    <property type="molecule type" value="Genomic_DNA"/>
</dbReference>
<dbReference type="Gene3D" id="3.40.50.720">
    <property type="entry name" value="NAD(P)-binding Rossmann-like Domain"/>
    <property type="match status" value="1"/>
</dbReference>
<comment type="similarity">
    <text evidence="1">Belongs to the short-chain dehydrogenases/reductases (SDR) family.</text>
</comment>
<dbReference type="PRINTS" id="PR00080">
    <property type="entry name" value="SDRFAMILY"/>
</dbReference>
<dbReference type="PANTHER" id="PTHR42879">
    <property type="entry name" value="3-OXOACYL-(ACYL-CARRIER-PROTEIN) REDUCTASE"/>
    <property type="match status" value="1"/>
</dbReference>
<dbReference type="InterPro" id="IPR057326">
    <property type="entry name" value="KR_dom"/>
</dbReference>
<evidence type="ECO:0000259" key="2">
    <source>
        <dbReference type="SMART" id="SM00822"/>
    </source>
</evidence>
<evidence type="ECO:0000313" key="3">
    <source>
        <dbReference type="EMBL" id="MTJ00078.1"/>
    </source>
</evidence>
<comment type="caution">
    <text evidence="3">The sequence shown here is derived from an EMBL/GenBank/DDBJ whole genome shotgun (WGS) entry which is preliminary data.</text>
</comment>
<dbReference type="Proteomes" id="UP000431462">
    <property type="component" value="Unassembled WGS sequence"/>
</dbReference>
<gene>
    <name evidence="3" type="ORF">FH752_15800</name>
</gene>
<evidence type="ECO:0000313" key="4">
    <source>
        <dbReference type="Proteomes" id="UP000431462"/>
    </source>
</evidence>
<dbReference type="InterPro" id="IPR050259">
    <property type="entry name" value="SDR"/>
</dbReference>
<dbReference type="AlphaFoldDB" id="A0A844I804"/>
<accession>A0A844I804</accession>
<evidence type="ECO:0000256" key="1">
    <source>
        <dbReference type="ARBA" id="ARBA00006484"/>
    </source>
</evidence>
<dbReference type="PRINTS" id="PR00081">
    <property type="entry name" value="GDHRDH"/>
</dbReference>
<dbReference type="GO" id="GO:0032787">
    <property type="term" value="P:monocarboxylic acid metabolic process"/>
    <property type="evidence" value="ECO:0007669"/>
    <property type="project" value="UniProtKB-ARBA"/>
</dbReference>
<organism evidence="3 4">
    <name type="scientific">Marinobacter adhaerens</name>
    <dbReference type="NCBI Taxonomy" id="1033846"/>
    <lineage>
        <taxon>Bacteria</taxon>
        <taxon>Pseudomonadati</taxon>
        <taxon>Pseudomonadota</taxon>
        <taxon>Gammaproteobacteria</taxon>
        <taxon>Pseudomonadales</taxon>
        <taxon>Marinobacteraceae</taxon>
        <taxon>Marinobacter</taxon>
    </lineage>
</organism>